<feature type="compositionally biased region" description="Basic and acidic residues" evidence="1">
    <location>
        <begin position="62"/>
        <end position="93"/>
    </location>
</feature>
<protein>
    <submittedName>
        <fullName evidence="3">Uncharacterized protein</fullName>
    </submittedName>
</protein>
<proteinExistence type="predicted"/>
<evidence type="ECO:0000313" key="3">
    <source>
        <dbReference type="EMBL" id="KAB0567683.1"/>
    </source>
</evidence>
<dbReference type="RefSeq" id="WP_128094672.1">
    <property type="nucleotide sequence ID" value="NZ_JBHEEN010000010.1"/>
</dbReference>
<organism evidence="3">
    <name type="scientific">Brucella pituitosa</name>
    <dbReference type="NCBI Taxonomy" id="571256"/>
    <lineage>
        <taxon>Bacteria</taxon>
        <taxon>Pseudomonadati</taxon>
        <taxon>Pseudomonadota</taxon>
        <taxon>Alphaproteobacteria</taxon>
        <taxon>Hyphomicrobiales</taxon>
        <taxon>Brucellaceae</taxon>
        <taxon>Brucella/Ochrobactrum group</taxon>
        <taxon>Brucella</taxon>
    </lineage>
</organism>
<keyword evidence="2" id="KW-0732">Signal</keyword>
<comment type="caution">
    <text evidence="3">The sequence shown here is derived from an EMBL/GenBank/DDBJ whole genome shotgun (WGS) entry which is preliminary data.</text>
</comment>
<feature type="region of interest" description="Disordered" evidence="1">
    <location>
        <begin position="20"/>
        <end position="93"/>
    </location>
</feature>
<evidence type="ECO:0000256" key="2">
    <source>
        <dbReference type="SAM" id="SignalP"/>
    </source>
</evidence>
<gene>
    <name evidence="3" type="ORF">F7Q93_19950</name>
</gene>
<accession>A0A643EWE6</accession>
<dbReference type="EMBL" id="VZPE01000010">
    <property type="protein sequence ID" value="KAB0567683.1"/>
    <property type="molecule type" value="Genomic_DNA"/>
</dbReference>
<reference evidence="3" key="1">
    <citation type="submission" date="2019-09" db="EMBL/GenBank/DDBJ databases">
        <title>Draft genome sequences of 48 bacterial type strains from the CCUG.</title>
        <authorList>
            <person name="Tunovic T."/>
            <person name="Pineiro-Iglesias B."/>
            <person name="Unosson C."/>
            <person name="Inganas E."/>
            <person name="Ohlen M."/>
            <person name="Cardew S."/>
            <person name="Jensie-Markopoulos S."/>
            <person name="Salva-Serra F."/>
            <person name="Jaen-Luchoro D."/>
            <person name="Karlsson R."/>
            <person name="Svensson-Stadler L."/>
            <person name="Chun J."/>
            <person name="Moore E."/>
        </authorList>
    </citation>
    <scope>NUCLEOTIDE SEQUENCE</scope>
    <source>
        <strain evidence="3">CCUG 50899</strain>
    </source>
</reference>
<name>A0A643EWE6_9HYPH</name>
<evidence type="ECO:0000256" key="1">
    <source>
        <dbReference type="SAM" id="MobiDB-lite"/>
    </source>
</evidence>
<sequence>MKPIVLSLMLFFMVTAAQAQESGAPPQSGGQEPEMPGNETTITPSKRVLPEAAPEQKQLRQQKHEREKRIEKNRKCSPGKDAKACREQGVKNK</sequence>
<feature type="chain" id="PRO_5024868110" evidence="2">
    <location>
        <begin position="20"/>
        <end position="93"/>
    </location>
</feature>
<dbReference type="AlphaFoldDB" id="A0A643EWE6"/>
<feature type="signal peptide" evidence="2">
    <location>
        <begin position="1"/>
        <end position="19"/>
    </location>
</feature>